<feature type="domain" description="G2 and S phase-expressed protein 1 N-terminal" evidence="6">
    <location>
        <begin position="9"/>
        <end position="146"/>
    </location>
</feature>
<feature type="compositionally biased region" description="Polar residues" evidence="5">
    <location>
        <begin position="424"/>
        <end position="434"/>
    </location>
</feature>
<evidence type="ECO:0000256" key="5">
    <source>
        <dbReference type="SAM" id="MobiDB-lite"/>
    </source>
</evidence>
<feature type="compositionally biased region" description="Polar residues" evidence="5">
    <location>
        <begin position="337"/>
        <end position="362"/>
    </location>
</feature>
<dbReference type="PANTHER" id="PTHR21584">
    <property type="entry name" value="DIFFERENTIAL DISPLAY AND ACTIVATED BY P53 DDA3 /G2 S PHASE EXPRESSED 1"/>
    <property type="match status" value="1"/>
</dbReference>
<comment type="subcellular location">
    <subcellularLocation>
        <location evidence="1">Cytoplasm</location>
        <location evidence="1">Cytoskeleton</location>
    </subcellularLocation>
</comment>
<evidence type="ECO:0000313" key="7">
    <source>
        <dbReference type="EMBL" id="SBP82365.1"/>
    </source>
</evidence>
<evidence type="ECO:0000256" key="2">
    <source>
        <dbReference type="ARBA" id="ARBA00022490"/>
    </source>
</evidence>
<gene>
    <name evidence="7" type="primary">GTSE1</name>
</gene>
<feature type="compositionally biased region" description="Low complexity" evidence="5">
    <location>
        <begin position="314"/>
        <end position="331"/>
    </location>
</feature>
<accession>A0A1A8CU96</accession>
<evidence type="ECO:0000259" key="6">
    <source>
        <dbReference type="Pfam" id="PF15259"/>
    </source>
</evidence>
<evidence type="ECO:0000256" key="4">
    <source>
        <dbReference type="ARBA" id="ARBA00023212"/>
    </source>
</evidence>
<reference evidence="7" key="2">
    <citation type="submission" date="2016-06" db="EMBL/GenBank/DDBJ databases">
        <title>The genome of a short-lived fish provides insights into sex chromosome evolution and the genetic control of aging.</title>
        <authorList>
            <person name="Reichwald K."/>
            <person name="Felder M."/>
            <person name="Petzold A."/>
            <person name="Koch P."/>
            <person name="Groth M."/>
            <person name="Platzer M."/>
        </authorList>
    </citation>
    <scope>NUCLEOTIDE SEQUENCE</scope>
    <source>
        <tissue evidence="7">Brain</tissue>
    </source>
</reference>
<feature type="compositionally biased region" description="Polar residues" evidence="5">
    <location>
        <begin position="521"/>
        <end position="547"/>
    </location>
</feature>
<feature type="compositionally biased region" description="Polar residues" evidence="5">
    <location>
        <begin position="165"/>
        <end position="183"/>
    </location>
</feature>
<dbReference type="EMBL" id="HADZ01018424">
    <property type="protein sequence ID" value="SBP82365.1"/>
    <property type="molecule type" value="Transcribed_RNA"/>
</dbReference>
<evidence type="ECO:0000256" key="1">
    <source>
        <dbReference type="ARBA" id="ARBA00004245"/>
    </source>
</evidence>
<dbReference type="GO" id="GO:0005881">
    <property type="term" value="C:cytoplasmic microtubule"/>
    <property type="evidence" value="ECO:0007669"/>
    <property type="project" value="TreeGrafter"/>
</dbReference>
<dbReference type="Pfam" id="PF15259">
    <property type="entry name" value="GTSE1_N"/>
    <property type="match status" value="1"/>
</dbReference>
<name>A0A1A8CU96_NOTKA</name>
<feature type="region of interest" description="Disordered" evidence="5">
    <location>
        <begin position="301"/>
        <end position="448"/>
    </location>
</feature>
<feature type="compositionally biased region" description="Polar residues" evidence="5">
    <location>
        <begin position="242"/>
        <end position="251"/>
    </location>
</feature>
<keyword evidence="3" id="KW-0597">Phosphoprotein</keyword>
<feature type="region of interest" description="Disordered" evidence="5">
    <location>
        <begin position="578"/>
        <end position="605"/>
    </location>
</feature>
<keyword evidence="2" id="KW-0963">Cytoplasm</keyword>
<dbReference type="InterPro" id="IPR032768">
    <property type="entry name" value="GTSE1_N"/>
</dbReference>
<feature type="region of interest" description="Disordered" evidence="5">
    <location>
        <begin position="509"/>
        <end position="548"/>
    </location>
</feature>
<evidence type="ECO:0000256" key="3">
    <source>
        <dbReference type="ARBA" id="ARBA00022553"/>
    </source>
</evidence>
<reference evidence="7" key="1">
    <citation type="submission" date="2016-05" db="EMBL/GenBank/DDBJ databases">
        <authorList>
            <person name="Lavstsen T."/>
            <person name="Jespersen J.S."/>
        </authorList>
    </citation>
    <scope>NUCLEOTIDE SEQUENCE</scope>
    <source>
        <tissue evidence="7">Brain</tissue>
    </source>
</reference>
<feature type="region of interest" description="Disordered" evidence="5">
    <location>
        <begin position="213"/>
        <end position="256"/>
    </location>
</feature>
<feature type="compositionally biased region" description="Polar residues" evidence="5">
    <location>
        <begin position="375"/>
        <end position="391"/>
    </location>
</feature>
<organism evidence="7">
    <name type="scientific">Nothobranchius kadleci</name>
    <name type="common">African annual killifish</name>
    <dbReference type="NCBI Taxonomy" id="1051664"/>
    <lineage>
        <taxon>Eukaryota</taxon>
        <taxon>Metazoa</taxon>
        <taxon>Chordata</taxon>
        <taxon>Craniata</taxon>
        <taxon>Vertebrata</taxon>
        <taxon>Euteleostomi</taxon>
        <taxon>Actinopterygii</taxon>
        <taxon>Neopterygii</taxon>
        <taxon>Teleostei</taxon>
        <taxon>Neoteleostei</taxon>
        <taxon>Acanthomorphata</taxon>
        <taxon>Ovalentaria</taxon>
        <taxon>Atherinomorphae</taxon>
        <taxon>Cyprinodontiformes</taxon>
        <taxon>Nothobranchiidae</taxon>
        <taxon>Nothobranchius</taxon>
    </lineage>
</organism>
<dbReference type="PANTHER" id="PTHR21584:SF10">
    <property type="entry name" value="G2 AND S PHASE-EXPRESSED PROTEIN 1"/>
    <property type="match status" value="1"/>
</dbReference>
<dbReference type="GO" id="GO:0008017">
    <property type="term" value="F:microtubule binding"/>
    <property type="evidence" value="ECO:0007669"/>
    <property type="project" value="TreeGrafter"/>
</dbReference>
<sequence length="690" mass="73880">MDCGANRDVLLLQDEEFDFDVTLSPDSIKGDDDDDDEVFVGPVSHAERCASVNVESELEEYGAWANWTPLTGDQLEVVCQEAHRLASQLQNGEPHSDHTEAAIIKSNTAPGREEFVQDAEAKVGLLGQSARVLSPVKRETFCVQDSPMKQLPPAIQRHLLRGSISTTAPSTRPATRLSTSSPLVRSRAQPHTSLRGKASLGVAVVLPSKPLIPPTSSSASKNKVERMRLQPPSKVAGVLRRSPSTRSINRADSSEDLLSDSMSVASDISDSSINSSLLGKRTLAPPTKSIRARDFSGVKALPCQSRRMSDVRKSSSSSSSVSSVNSSMSLSPAKGKPNSSLNRNRSTPAGHTPSSMSRASQNRARHSTAYAAAEPTSSGASRRSLSAQVKSLSEAERARAVKFTPVKRARIAPSQPTPPRRLASTGSSRLQNGVKSKPKSEALAPPMPQAAGKALCTADDGSKVLKSKRLSTCSTESLHVKQSAGSLTPSVGSCKSVLVATQRPSALPTPAKCRASAIPAPSSQARAVRSRSNITPTPTSAGRQRSCSPILKDSQEEEFINPPEIKPFCLEEEEVVPIPPSNTEEPIQTENTDVRVSTDTKPAPTRDLMDLETTEESATKTQEVLLLDLSPPSLQPQEKLLIDLTNTPELVCRNEKSGTATQLIDLSSPLIKWSPDEKKENSAPLINLSF</sequence>
<feature type="compositionally biased region" description="Polar residues" evidence="5">
    <location>
        <begin position="581"/>
        <end position="591"/>
    </location>
</feature>
<dbReference type="AlphaFoldDB" id="A0A1A8CU96"/>
<dbReference type="InterPro" id="IPR026657">
    <property type="entry name" value="DDA3/GTSE-1"/>
</dbReference>
<keyword evidence="4" id="KW-0206">Cytoskeleton</keyword>
<proteinExistence type="predicted"/>
<protein>
    <submittedName>
        <fullName evidence="7">G-2 and S-phase expressed 1</fullName>
    </submittedName>
</protein>
<feature type="region of interest" description="Disordered" evidence="5">
    <location>
        <begin position="165"/>
        <end position="195"/>
    </location>
</feature>